<keyword evidence="3" id="KW-0479">Metal-binding</keyword>
<dbReference type="OrthoDB" id="7456916at2"/>
<keyword evidence="5" id="KW-0408">Iron</keyword>
<comment type="cofactor">
    <cofactor evidence="1">
        <name>Fe cation</name>
        <dbReference type="ChEBI" id="CHEBI:24875"/>
    </cofactor>
</comment>
<feature type="domain" description="Rieske" evidence="7">
    <location>
        <begin position="55"/>
        <end position="162"/>
    </location>
</feature>
<evidence type="ECO:0000313" key="8">
    <source>
        <dbReference type="EMBL" id="AXC49687.1"/>
    </source>
</evidence>
<dbReference type="PROSITE" id="PS51296">
    <property type="entry name" value="RIESKE"/>
    <property type="match status" value="1"/>
</dbReference>
<dbReference type="RefSeq" id="WP_114076002.1">
    <property type="nucleotide sequence ID" value="NZ_CP030918.1"/>
</dbReference>
<evidence type="ECO:0000256" key="6">
    <source>
        <dbReference type="ARBA" id="ARBA00023014"/>
    </source>
</evidence>
<dbReference type="Gene3D" id="2.102.10.10">
    <property type="entry name" value="Rieske [2Fe-2S] iron-sulphur domain"/>
    <property type="match status" value="1"/>
</dbReference>
<evidence type="ECO:0000256" key="2">
    <source>
        <dbReference type="ARBA" id="ARBA00022714"/>
    </source>
</evidence>
<dbReference type="GO" id="GO:0005506">
    <property type="term" value="F:iron ion binding"/>
    <property type="evidence" value="ECO:0007669"/>
    <property type="project" value="InterPro"/>
</dbReference>
<dbReference type="EMBL" id="CP030918">
    <property type="protein sequence ID" value="AXC49687.1"/>
    <property type="molecule type" value="Genomic_DNA"/>
</dbReference>
<dbReference type="PANTHER" id="PTHR43756">
    <property type="entry name" value="CHOLINE MONOOXYGENASE, CHLOROPLASTIC"/>
    <property type="match status" value="1"/>
</dbReference>
<dbReference type="AlphaFoldDB" id="A0A344PJY2"/>
<keyword evidence="9" id="KW-1185">Reference proteome</keyword>
<dbReference type="PRINTS" id="PR00090">
    <property type="entry name" value="RNGDIOXGNASE"/>
</dbReference>
<dbReference type="InterPro" id="IPR015879">
    <property type="entry name" value="Ring_hydroxy_dOase_asu_C_dom"/>
</dbReference>
<dbReference type="InterPro" id="IPR036922">
    <property type="entry name" value="Rieske_2Fe-2S_sf"/>
</dbReference>
<dbReference type="CDD" id="cd08885">
    <property type="entry name" value="RHO_alpha_C_1"/>
    <property type="match status" value="1"/>
</dbReference>
<dbReference type="PANTHER" id="PTHR43756:SF5">
    <property type="entry name" value="CHOLINE MONOOXYGENASE, CHLOROPLASTIC"/>
    <property type="match status" value="1"/>
</dbReference>
<reference evidence="9" key="1">
    <citation type="submission" date="2018-07" db="EMBL/GenBank/DDBJ databases">
        <title>Genome sequencing of Paracoccus sp. SC2-6.</title>
        <authorList>
            <person name="Heo J."/>
            <person name="Kim S.-J."/>
            <person name="Kwon S.-W."/>
        </authorList>
    </citation>
    <scope>NUCLEOTIDE SEQUENCE [LARGE SCALE GENOMIC DNA]</scope>
    <source>
        <strain evidence="9">SC2-6</strain>
    </source>
</reference>
<dbReference type="Pfam" id="PF00848">
    <property type="entry name" value="Ring_hydroxyl_A"/>
    <property type="match status" value="1"/>
</dbReference>
<evidence type="ECO:0000256" key="1">
    <source>
        <dbReference type="ARBA" id="ARBA00001962"/>
    </source>
</evidence>
<accession>A0A344PJY2</accession>
<protein>
    <submittedName>
        <fullName evidence="8">(2Fe-2S)-binding protein</fullName>
    </submittedName>
</protein>
<dbReference type="InterPro" id="IPR017941">
    <property type="entry name" value="Rieske_2Fe-2S"/>
</dbReference>
<evidence type="ECO:0000256" key="3">
    <source>
        <dbReference type="ARBA" id="ARBA00022723"/>
    </source>
</evidence>
<evidence type="ECO:0000256" key="5">
    <source>
        <dbReference type="ARBA" id="ARBA00023004"/>
    </source>
</evidence>
<keyword evidence="2" id="KW-0001">2Fe-2S</keyword>
<dbReference type="SUPFAM" id="SSF50022">
    <property type="entry name" value="ISP domain"/>
    <property type="match status" value="1"/>
</dbReference>
<dbReference type="GO" id="GO:0051537">
    <property type="term" value="F:2 iron, 2 sulfur cluster binding"/>
    <property type="evidence" value="ECO:0007669"/>
    <property type="project" value="UniProtKB-KW"/>
</dbReference>
<keyword evidence="6" id="KW-0411">Iron-sulfur</keyword>
<dbReference type="SUPFAM" id="SSF55961">
    <property type="entry name" value="Bet v1-like"/>
    <property type="match status" value="1"/>
</dbReference>
<gene>
    <name evidence="8" type="ORF">DRW48_08310</name>
</gene>
<keyword evidence="4" id="KW-0560">Oxidoreductase</keyword>
<sequence length="383" mass="42252">MTSHDKNLSPTLSPAAELAANVAVPFNQAHAMPKSVYTSPEFLALEQERIFGRDWVCAGRAESIPEPGDYVTIELAGEPIIVLRDRDGTVRAMSNVCRHRMSTLLEGRGHVRAIVCPYHAWTYNLDGSLRGAPGMTLNEGFCKSDVKLPQVRCEVWQGWVMVSLDPDAPSPEVQLAEVAGLIAPLDMSAYRQTFGQTFRWNTNWKVLAENFMESYHLPVCHAGTIGGASKLEEMVCPEGSEAFNYHFILKDDSVPLALAHPSNTQLVGDQRRTTWLLAIYPSLLITLTPGYFWYLSLTPTEDPGQVDVMFGGGMSPEWLADPAAEAHLAKVRALLDDVNIEDKGCTEKVYRGLQSGMASPGSLSHLERPNFEFAQYLARRVAG</sequence>
<evidence type="ECO:0000256" key="4">
    <source>
        <dbReference type="ARBA" id="ARBA00023002"/>
    </source>
</evidence>
<evidence type="ECO:0000313" key="9">
    <source>
        <dbReference type="Proteomes" id="UP000252023"/>
    </source>
</evidence>
<dbReference type="InterPro" id="IPR001663">
    <property type="entry name" value="Rng_hydr_dOase-A"/>
</dbReference>
<name>A0A344PJY2_9RHOB</name>
<evidence type="ECO:0000259" key="7">
    <source>
        <dbReference type="PROSITE" id="PS51296"/>
    </source>
</evidence>
<dbReference type="Proteomes" id="UP000252023">
    <property type="component" value="Chromosome"/>
</dbReference>
<dbReference type="KEGG" id="pars:DRW48_08310"/>
<dbReference type="Pfam" id="PF00355">
    <property type="entry name" value="Rieske"/>
    <property type="match status" value="1"/>
</dbReference>
<organism evidence="8 9">
    <name type="scientific">Paracoccus suum</name>
    <dbReference type="NCBI Taxonomy" id="2259340"/>
    <lineage>
        <taxon>Bacteria</taxon>
        <taxon>Pseudomonadati</taxon>
        <taxon>Pseudomonadota</taxon>
        <taxon>Alphaproteobacteria</taxon>
        <taxon>Rhodobacterales</taxon>
        <taxon>Paracoccaceae</taxon>
        <taxon>Paracoccus</taxon>
    </lineage>
</organism>
<dbReference type="Gene3D" id="3.90.380.10">
    <property type="entry name" value="Naphthalene 1,2-dioxygenase Alpha Subunit, Chain A, domain 1"/>
    <property type="match status" value="2"/>
</dbReference>
<dbReference type="CDD" id="cd03469">
    <property type="entry name" value="Rieske_RO_Alpha_N"/>
    <property type="match status" value="1"/>
</dbReference>
<proteinExistence type="predicted"/>
<dbReference type="GO" id="GO:0016491">
    <property type="term" value="F:oxidoreductase activity"/>
    <property type="evidence" value="ECO:0007669"/>
    <property type="project" value="UniProtKB-KW"/>
</dbReference>